<dbReference type="PROSITE" id="PS51257">
    <property type="entry name" value="PROKAR_LIPOPROTEIN"/>
    <property type="match status" value="1"/>
</dbReference>
<sequence length="166" mass="19180">MKGFVYLTWFMIGSSLFFFACSSPSTQVAENLSSETELVTKRNWSMNPKCCELKAEFLGVVVLDQICITDSETKLKLHTKDWKRVCVLKEGMVFRDDLGTHYSFLKSDGVDLCPKRTKMKDTSFYLSFESMSNLATSFDLIEDKNAKHAHKPWVFEKVDLMNCQWK</sequence>
<dbReference type="RefSeq" id="WP_012389448.1">
    <property type="nucleotide sequence ID" value="NC_010602.1"/>
</dbReference>
<dbReference type="EMBL" id="CP000786">
    <property type="protein sequence ID" value="ABZ98587.1"/>
    <property type="molecule type" value="Genomic_DNA"/>
</dbReference>
<protein>
    <recommendedName>
        <fullName evidence="4">Lipoprotein</fullName>
    </recommendedName>
</protein>
<evidence type="ECO:0008006" key="4">
    <source>
        <dbReference type="Google" id="ProtNLM"/>
    </source>
</evidence>
<dbReference type="Proteomes" id="UP000001847">
    <property type="component" value="Chromosome I"/>
</dbReference>
<feature type="chain" id="PRO_5002754936" description="Lipoprotein" evidence="1">
    <location>
        <begin position="21"/>
        <end position="166"/>
    </location>
</feature>
<feature type="signal peptide" evidence="1">
    <location>
        <begin position="1"/>
        <end position="20"/>
    </location>
</feature>
<organism evidence="2 3">
    <name type="scientific">Leptospira biflexa serovar Patoc (strain Patoc 1 / ATCC 23582 / Paris)</name>
    <dbReference type="NCBI Taxonomy" id="456481"/>
    <lineage>
        <taxon>Bacteria</taxon>
        <taxon>Pseudomonadati</taxon>
        <taxon>Spirochaetota</taxon>
        <taxon>Spirochaetia</taxon>
        <taxon>Leptospirales</taxon>
        <taxon>Leptospiraceae</taxon>
        <taxon>Leptospira</taxon>
    </lineage>
</organism>
<dbReference type="BioCyc" id="LBIF456481:LEPBI_RS12330-MONOMER"/>
<evidence type="ECO:0000313" key="2">
    <source>
        <dbReference type="EMBL" id="ABZ98587.1"/>
    </source>
</evidence>
<dbReference type="STRING" id="456481.LEPBI_I2501"/>
<evidence type="ECO:0000313" key="3">
    <source>
        <dbReference type="Proteomes" id="UP000001847"/>
    </source>
</evidence>
<dbReference type="AlphaFoldDB" id="B0SLK1"/>
<reference evidence="2 3" key="1">
    <citation type="journal article" date="2008" name="PLoS ONE">
        <title>Genome sequence of the saprophyte Leptospira biflexa provides insights into the evolution of Leptospira and the pathogenesis of leptospirosis.</title>
        <authorList>
            <person name="Picardeau M."/>
            <person name="Bulach D.M."/>
            <person name="Bouchier C."/>
            <person name="Zuerner R.L."/>
            <person name="Zidane N."/>
            <person name="Wilson P.J."/>
            <person name="Creno S."/>
            <person name="Kuczek E.S."/>
            <person name="Bommezzadri S."/>
            <person name="Davis J.C."/>
            <person name="McGrath A."/>
            <person name="Johnson M.J."/>
            <person name="Boursaux-Eude C."/>
            <person name="Seemann T."/>
            <person name="Rouy Z."/>
            <person name="Coppel R.L."/>
            <person name="Rood J.I."/>
            <person name="Lajus A."/>
            <person name="Davies J.K."/>
            <person name="Medigue C."/>
            <person name="Adler B."/>
        </authorList>
    </citation>
    <scope>NUCLEOTIDE SEQUENCE [LARGE SCALE GENOMIC DNA]</scope>
    <source>
        <strain evidence="3">Patoc 1 / ATCC 23582 / Paris</strain>
    </source>
</reference>
<dbReference type="HOGENOM" id="CLU_1600662_0_0_12"/>
<keyword evidence="3" id="KW-1185">Reference proteome</keyword>
<gene>
    <name evidence="2" type="ordered locus">LEPBI_I2501</name>
</gene>
<proteinExistence type="predicted"/>
<dbReference type="OrthoDB" id="342339at2"/>
<keyword evidence="1" id="KW-0732">Signal</keyword>
<name>B0SLK1_LEPBP</name>
<evidence type="ECO:0000256" key="1">
    <source>
        <dbReference type="SAM" id="SignalP"/>
    </source>
</evidence>
<dbReference type="KEGG" id="lbi:LEPBI_I2501"/>
<accession>B0SLK1</accession>